<organism evidence="1 2">
    <name type="scientific">Auriscalpium vulgare</name>
    <dbReference type="NCBI Taxonomy" id="40419"/>
    <lineage>
        <taxon>Eukaryota</taxon>
        <taxon>Fungi</taxon>
        <taxon>Dikarya</taxon>
        <taxon>Basidiomycota</taxon>
        <taxon>Agaricomycotina</taxon>
        <taxon>Agaricomycetes</taxon>
        <taxon>Russulales</taxon>
        <taxon>Auriscalpiaceae</taxon>
        <taxon>Auriscalpium</taxon>
    </lineage>
</organism>
<sequence length="140" mass="15453">MLLTFNSFGDIVTAADLALRIFKALNDSTGSSFEYQCLLAELNALVHVLTLIDFAVRATPLRADVIEGVHAECARARVVLDKLWERIRGYQRSLGGGRTGGSSWRKIGWGLFKTNDIVGLRTQLAAHRETISNYLMASVL</sequence>
<accession>A0ACB8RHS7</accession>
<protein>
    <submittedName>
        <fullName evidence="1">Uncharacterized protein</fullName>
    </submittedName>
</protein>
<reference evidence="1" key="1">
    <citation type="submission" date="2021-02" db="EMBL/GenBank/DDBJ databases">
        <authorList>
            <consortium name="DOE Joint Genome Institute"/>
            <person name="Ahrendt S."/>
            <person name="Looney B.P."/>
            <person name="Miyauchi S."/>
            <person name="Morin E."/>
            <person name="Drula E."/>
            <person name="Courty P.E."/>
            <person name="Chicoki N."/>
            <person name="Fauchery L."/>
            <person name="Kohler A."/>
            <person name="Kuo A."/>
            <person name="Labutti K."/>
            <person name="Pangilinan J."/>
            <person name="Lipzen A."/>
            <person name="Riley R."/>
            <person name="Andreopoulos W."/>
            <person name="He G."/>
            <person name="Johnson J."/>
            <person name="Barry K.W."/>
            <person name="Grigoriev I.V."/>
            <person name="Nagy L."/>
            <person name="Hibbett D."/>
            <person name="Henrissat B."/>
            <person name="Matheny P.B."/>
            <person name="Labbe J."/>
            <person name="Martin F."/>
        </authorList>
    </citation>
    <scope>NUCLEOTIDE SEQUENCE</scope>
    <source>
        <strain evidence="1">FP105234-sp</strain>
    </source>
</reference>
<dbReference type="Proteomes" id="UP000814033">
    <property type="component" value="Unassembled WGS sequence"/>
</dbReference>
<dbReference type="EMBL" id="MU276008">
    <property type="protein sequence ID" value="KAI0043683.1"/>
    <property type="molecule type" value="Genomic_DNA"/>
</dbReference>
<comment type="caution">
    <text evidence="1">The sequence shown here is derived from an EMBL/GenBank/DDBJ whole genome shotgun (WGS) entry which is preliminary data.</text>
</comment>
<gene>
    <name evidence="1" type="ORF">FA95DRAFT_1563057</name>
</gene>
<proteinExistence type="predicted"/>
<evidence type="ECO:0000313" key="2">
    <source>
        <dbReference type="Proteomes" id="UP000814033"/>
    </source>
</evidence>
<reference evidence="1" key="2">
    <citation type="journal article" date="2022" name="New Phytol.">
        <title>Evolutionary transition to the ectomycorrhizal habit in the genomes of a hyperdiverse lineage of mushroom-forming fungi.</title>
        <authorList>
            <person name="Looney B."/>
            <person name="Miyauchi S."/>
            <person name="Morin E."/>
            <person name="Drula E."/>
            <person name="Courty P.E."/>
            <person name="Kohler A."/>
            <person name="Kuo A."/>
            <person name="LaButti K."/>
            <person name="Pangilinan J."/>
            <person name="Lipzen A."/>
            <person name="Riley R."/>
            <person name="Andreopoulos W."/>
            <person name="He G."/>
            <person name="Johnson J."/>
            <person name="Nolan M."/>
            <person name="Tritt A."/>
            <person name="Barry K.W."/>
            <person name="Grigoriev I.V."/>
            <person name="Nagy L.G."/>
            <person name="Hibbett D."/>
            <person name="Henrissat B."/>
            <person name="Matheny P.B."/>
            <person name="Labbe J."/>
            <person name="Martin F.M."/>
        </authorList>
    </citation>
    <scope>NUCLEOTIDE SEQUENCE</scope>
    <source>
        <strain evidence="1">FP105234-sp</strain>
    </source>
</reference>
<keyword evidence="2" id="KW-1185">Reference proteome</keyword>
<evidence type="ECO:0000313" key="1">
    <source>
        <dbReference type="EMBL" id="KAI0043683.1"/>
    </source>
</evidence>
<name>A0ACB8RHS7_9AGAM</name>